<proteinExistence type="predicted"/>
<keyword evidence="2" id="KW-1185">Reference proteome</keyword>
<evidence type="ECO:0000313" key="2">
    <source>
        <dbReference type="Proteomes" id="UP001164539"/>
    </source>
</evidence>
<accession>A0ACC1YR18</accession>
<name>A0ACC1YR18_MELAZ</name>
<reference evidence="1 2" key="1">
    <citation type="journal article" date="2023" name="Science">
        <title>Complex scaffold remodeling in plant triterpene biosynthesis.</title>
        <authorList>
            <person name="De La Pena R."/>
            <person name="Hodgson H."/>
            <person name="Liu J.C."/>
            <person name="Stephenson M.J."/>
            <person name="Martin A.C."/>
            <person name="Owen C."/>
            <person name="Harkess A."/>
            <person name="Leebens-Mack J."/>
            <person name="Jimenez L.E."/>
            <person name="Osbourn A."/>
            <person name="Sattely E.S."/>
        </authorList>
    </citation>
    <scope>NUCLEOTIDE SEQUENCE [LARGE SCALE GENOMIC DNA]</scope>
    <source>
        <strain evidence="2">cv. JPN11</strain>
        <tissue evidence="1">Leaf</tissue>
    </source>
</reference>
<gene>
    <name evidence="1" type="ORF">OWV82_004953</name>
</gene>
<comment type="caution">
    <text evidence="1">The sequence shown here is derived from an EMBL/GenBank/DDBJ whole genome shotgun (WGS) entry which is preliminary data.</text>
</comment>
<sequence length="835" mass="93551">MANTKNMSRGRVSFSIFLLVFSFSGLQFVKVVDAAAESISVGQVITRSETLVSAGKFFELGFFRPGQSSNYYVGIWYMNISEQVVVWVANRDLPLTGSSPILSISNDGNLVITEGKITYRVSDIASSQNTSASLLDSGNLILRNGNSDILWQSFDYPSHTFLPGMKFGYSRKTGKVWSLTSWKSAEDPSLGNAELKMDPDKSNEIVLMRDNNLIWRSGVWQGDHFAEMPEMRLNYIYNYSFHSDENGTYFVHSIKDSTVNRFIIDVNGQIKSMSWLKSSQAWFLFWAQPRECGTICGPFSICNVNVASFCPCLYGFIPSESRQKLSVYGGCVRRTPLQCENRTSVNGGKDRFLRMDAVKFHIIPKELKVRAEEECKLACLKNCSCTAYAHNNSGVCLLWNSGELYIQQLAKNDRQGRTIYIKLAASELPKPGGNKKLLWMIVIVVPLALLASCLFLRWRRQLQEKESSQDMLLFDINMSIESSANELSNGDKAGKGKSKDSWLPLFSFTSVSASTNDFSTENKLGEGGFGPVYKGKLMNGQEVAVKRLSKRSGQGLEELKNETMLIAKLQHRNLVRLLGCCLEQGEKILIYDYMPNKSLDSFLFDPTKKGLLAWGTRVKITEGIAQGLLYLHQYSRLRIIHRDLKASNILLDSDMNPKISDFGMARMFGGDELQANTNRIVGTYGYMSPEYALEGIFSIKSDVFSFGVLLLEILSSKKNTGFYHTGSLNLLGHSWDLWKDDRALDLMDPILRNEASHPIVIRYITVALLCVQENAADRPTMSEVLTMITNEVVALPSPKQPAFTYVRSVDNSYPATSRPEACSVNDVTVSLMEAR</sequence>
<organism evidence="1 2">
    <name type="scientific">Melia azedarach</name>
    <name type="common">Chinaberry tree</name>
    <dbReference type="NCBI Taxonomy" id="155640"/>
    <lineage>
        <taxon>Eukaryota</taxon>
        <taxon>Viridiplantae</taxon>
        <taxon>Streptophyta</taxon>
        <taxon>Embryophyta</taxon>
        <taxon>Tracheophyta</taxon>
        <taxon>Spermatophyta</taxon>
        <taxon>Magnoliopsida</taxon>
        <taxon>eudicotyledons</taxon>
        <taxon>Gunneridae</taxon>
        <taxon>Pentapetalae</taxon>
        <taxon>rosids</taxon>
        <taxon>malvids</taxon>
        <taxon>Sapindales</taxon>
        <taxon>Meliaceae</taxon>
        <taxon>Melia</taxon>
    </lineage>
</organism>
<dbReference type="EMBL" id="CM051395">
    <property type="protein sequence ID" value="KAJ4726202.1"/>
    <property type="molecule type" value="Genomic_DNA"/>
</dbReference>
<evidence type="ECO:0000313" key="1">
    <source>
        <dbReference type="EMBL" id="KAJ4726202.1"/>
    </source>
</evidence>
<protein>
    <submittedName>
        <fullName evidence="1">Receptor-like kinase</fullName>
    </submittedName>
</protein>
<dbReference type="Proteomes" id="UP001164539">
    <property type="component" value="Chromosome 2"/>
</dbReference>